<proteinExistence type="predicted"/>
<organism evidence="2 3">
    <name type="scientific">Methylobacterium nonmethylotrophicum</name>
    <dbReference type="NCBI Taxonomy" id="1141884"/>
    <lineage>
        <taxon>Bacteria</taxon>
        <taxon>Pseudomonadati</taxon>
        <taxon>Pseudomonadota</taxon>
        <taxon>Alphaproteobacteria</taxon>
        <taxon>Hyphomicrobiales</taxon>
        <taxon>Methylobacteriaceae</taxon>
        <taxon>Methylobacterium</taxon>
    </lineage>
</organism>
<feature type="region of interest" description="Disordered" evidence="1">
    <location>
        <begin position="81"/>
        <end position="103"/>
    </location>
</feature>
<comment type="caution">
    <text evidence="2">The sequence shown here is derived from an EMBL/GenBank/DDBJ whole genome shotgun (WGS) entry which is preliminary data.</text>
</comment>
<dbReference type="EMBL" id="SRLB01000067">
    <property type="protein sequence ID" value="TGD92012.1"/>
    <property type="molecule type" value="Genomic_DNA"/>
</dbReference>
<dbReference type="Proteomes" id="UP000297535">
    <property type="component" value="Unassembled WGS sequence"/>
</dbReference>
<reference evidence="2 3" key="1">
    <citation type="submission" date="2019-04" db="EMBL/GenBank/DDBJ databases">
        <authorList>
            <person name="Feng G."/>
            <person name="Zhu H."/>
        </authorList>
    </citation>
    <scope>NUCLEOTIDE SEQUENCE [LARGE SCALE GENOMIC DNA]</scope>
    <source>
        <strain evidence="2 3">6HR-1</strain>
    </source>
</reference>
<evidence type="ECO:0000313" key="3">
    <source>
        <dbReference type="Proteomes" id="UP000297535"/>
    </source>
</evidence>
<dbReference type="OrthoDB" id="9814072at2"/>
<evidence type="ECO:0000313" key="2">
    <source>
        <dbReference type="EMBL" id="TGD92012.1"/>
    </source>
</evidence>
<sequence>MTNTGAVVDAVGPGRGGHMSQQRKRDAVLRLLCGEDFVAVDPAPDRLATIAHDRGDLVHRYPPVPRAWSWRSCAAAAAPAALPVAGTRRGRDRAVRNRGSPVQ</sequence>
<protein>
    <submittedName>
        <fullName evidence="2">Uncharacterized protein</fullName>
    </submittedName>
</protein>
<name>A0A4Z0NCJ4_9HYPH</name>
<keyword evidence="3" id="KW-1185">Reference proteome</keyword>
<accession>A0A4Z0NCJ4</accession>
<feature type="region of interest" description="Disordered" evidence="1">
    <location>
        <begin position="1"/>
        <end position="23"/>
    </location>
</feature>
<dbReference type="AlphaFoldDB" id="A0A4Z0NCJ4"/>
<gene>
    <name evidence="2" type="ORF">EU555_35275</name>
</gene>
<evidence type="ECO:0000256" key="1">
    <source>
        <dbReference type="SAM" id="MobiDB-lite"/>
    </source>
</evidence>